<evidence type="ECO:0000313" key="2">
    <source>
        <dbReference type="EMBL" id="ODQ69270.1"/>
    </source>
</evidence>
<dbReference type="Proteomes" id="UP000094385">
    <property type="component" value="Unassembled WGS sequence"/>
</dbReference>
<organism evidence="2 3">
    <name type="scientific">Lipomyces starkeyi NRRL Y-11557</name>
    <dbReference type="NCBI Taxonomy" id="675824"/>
    <lineage>
        <taxon>Eukaryota</taxon>
        <taxon>Fungi</taxon>
        <taxon>Dikarya</taxon>
        <taxon>Ascomycota</taxon>
        <taxon>Saccharomycotina</taxon>
        <taxon>Lipomycetes</taxon>
        <taxon>Lipomycetales</taxon>
        <taxon>Lipomycetaceae</taxon>
        <taxon>Lipomyces</taxon>
    </lineage>
</organism>
<dbReference type="AlphaFoldDB" id="A0A1E3PVA7"/>
<dbReference type="OrthoDB" id="10400120at2759"/>
<gene>
    <name evidence="2" type="ORF">LIPSTDRAFT_66447</name>
</gene>
<dbReference type="EMBL" id="KV454304">
    <property type="protein sequence ID" value="ODQ69270.1"/>
    <property type="molecule type" value="Genomic_DNA"/>
</dbReference>
<accession>A0A1E3PVA7</accession>
<keyword evidence="3" id="KW-1185">Reference proteome</keyword>
<protein>
    <submittedName>
        <fullName evidence="2">Uncharacterized protein</fullName>
    </submittedName>
</protein>
<name>A0A1E3PVA7_LIPST</name>
<evidence type="ECO:0000313" key="3">
    <source>
        <dbReference type="Proteomes" id="UP000094385"/>
    </source>
</evidence>
<sequence length="183" mass="20583">MNWTGGQLTNTATKFGVSRKKALDFNALDTIGIGNNERASAIARCKRQQRQHFQKMARLKKAYKPELSYSRGDSGSSSPLVRKKCTKGDGDIDYSINQRKNDEKNDSIMKEGFVPLTNKELVRRVNEDGEDREIIQLESSCDTSSEASPTPKESLADRKRALLDQHDWGSILLTDPVLYLLSM</sequence>
<reference evidence="2 3" key="1">
    <citation type="journal article" date="2016" name="Proc. Natl. Acad. Sci. U.S.A.">
        <title>Comparative genomics of biotechnologically important yeasts.</title>
        <authorList>
            <person name="Riley R."/>
            <person name="Haridas S."/>
            <person name="Wolfe K.H."/>
            <person name="Lopes M.R."/>
            <person name="Hittinger C.T."/>
            <person name="Goeker M."/>
            <person name="Salamov A.A."/>
            <person name="Wisecaver J.H."/>
            <person name="Long T.M."/>
            <person name="Calvey C.H."/>
            <person name="Aerts A.L."/>
            <person name="Barry K.W."/>
            <person name="Choi C."/>
            <person name="Clum A."/>
            <person name="Coughlan A.Y."/>
            <person name="Deshpande S."/>
            <person name="Douglass A.P."/>
            <person name="Hanson S.J."/>
            <person name="Klenk H.-P."/>
            <person name="LaButti K.M."/>
            <person name="Lapidus A."/>
            <person name="Lindquist E.A."/>
            <person name="Lipzen A.M."/>
            <person name="Meier-Kolthoff J.P."/>
            <person name="Ohm R.A."/>
            <person name="Otillar R.P."/>
            <person name="Pangilinan J.L."/>
            <person name="Peng Y."/>
            <person name="Rokas A."/>
            <person name="Rosa C.A."/>
            <person name="Scheuner C."/>
            <person name="Sibirny A.A."/>
            <person name="Slot J.C."/>
            <person name="Stielow J.B."/>
            <person name="Sun H."/>
            <person name="Kurtzman C.P."/>
            <person name="Blackwell M."/>
            <person name="Grigoriev I.V."/>
            <person name="Jeffries T.W."/>
        </authorList>
    </citation>
    <scope>NUCLEOTIDE SEQUENCE [LARGE SCALE GENOMIC DNA]</scope>
    <source>
        <strain evidence="2 3">NRRL Y-11557</strain>
    </source>
</reference>
<proteinExistence type="predicted"/>
<feature type="region of interest" description="Disordered" evidence="1">
    <location>
        <begin position="65"/>
        <end position="87"/>
    </location>
</feature>
<evidence type="ECO:0000256" key="1">
    <source>
        <dbReference type="SAM" id="MobiDB-lite"/>
    </source>
</evidence>
<feature type="compositionally biased region" description="Low complexity" evidence="1">
    <location>
        <begin position="68"/>
        <end position="78"/>
    </location>
</feature>